<keyword evidence="3" id="KW-0964">Secreted</keyword>
<evidence type="ECO:0000256" key="2">
    <source>
        <dbReference type="ARBA" id="ARBA00008098"/>
    </source>
</evidence>
<proteinExistence type="inferred from homology"/>
<dbReference type="CDD" id="cd23992">
    <property type="entry name" value="PBP_GOBP"/>
    <property type="match status" value="1"/>
</dbReference>
<keyword evidence="6" id="KW-1185">Reference proteome</keyword>
<evidence type="ECO:0000256" key="1">
    <source>
        <dbReference type="ARBA" id="ARBA00004613"/>
    </source>
</evidence>
<dbReference type="GO" id="GO:0005576">
    <property type="term" value="C:extracellular region"/>
    <property type="evidence" value="ECO:0007669"/>
    <property type="project" value="UniProtKB-SubCell"/>
</dbReference>
<feature type="chain" id="PRO_5042947846" description="Odorant binding protein" evidence="4">
    <location>
        <begin position="20"/>
        <end position="133"/>
    </location>
</feature>
<comment type="caution">
    <text evidence="5">The sequence shown here is derived from an EMBL/GenBank/DDBJ whole genome shotgun (WGS) entry which is preliminary data.</text>
</comment>
<dbReference type="Proteomes" id="UP001378592">
    <property type="component" value="Unassembled WGS sequence"/>
</dbReference>
<reference evidence="5 6" key="1">
    <citation type="submission" date="2024-03" db="EMBL/GenBank/DDBJ databases">
        <title>The genome assembly and annotation of the cricket Gryllus longicercus Weissman &amp; Gray.</title>
        <authorList>
            <person name="Szrajer S."/>
            <person name="Gray D."/>
            <person name="Ylla G."/>
        </authorList>
    </citation>
    <scope>NUCLEOTIDE SEQUENCE [LARGE SCALE GENOMIC DNA]</scope>
    <source>
        <strain evidence="5">DAG 2021-001</strain>
        <tissue evidence="5">Whole body minus gut</tissue>
    </source>
</reference>
<accession>A0AAN9VFF6</accession>
<keyword evidence="4" id="KW-0732">Signal</keyword>
<dbReference type="GO" id="GO:0007608">
    <property type="term" value="P:sensory perception of smell"/>
    <property type="evidence" value="ECO:0007669"/>
    <property type="project" value="UniProtKB-ARBA"/>
</dbReference>
<dbReference type="EMBL" id="JAZDUA010000346">
    <property type="protein sequence ID" value="KAK7794129.1"/>
    <property type="molecule type" value="Genomic_DNA"/>
</dbReference>
<dbReference type="SMART" id="SM00708">
    <property type="entry name" value="PhBP"/>
    <property type="match status" value="1"/>
</dbReference>
<name>A0AAN9VFF6_9ORTH</name>
<dbReference type="FunFam" id="1.10.238.20:FF:000001">
    <property type="entry name" value="General odorant-binding protein lush"/>
    <property type="match status" value="1"/>
</dbReference>
<evidence type="ECO:0008006" key="7">
    <source>
        <dbReference type="Google" id="ProtNLM"/>
    </source>
</evidence>
<evidence type="ECO:0000256" key="3">
    <source>
        <dbReference type="ARBA" id="ARBA00022525"/>
    </source>
</evidence>
<protein>
    <recommendedName>
        <fullName evidence="7">Odorant binding protein</fullName>
    </recommendedName>
</protein>
<feature type="signal peptide" evidence="4">
    <location>
        <begin position="1"/>
        <end position="19"/>
    </location>
</feature>
<evidence type="ECO:0000313" key="6">
    <source>
        <dbReference type="Proteomes" id="UP001378592"/>
    </source>
</evidence>
<sequence>MKCLLFAVGVCLIAGVVRGDDDMKEMMQMLHNTCQGNTGVAEDLIVRARTGDFADDRALKCYMKCIFVETSAMTEDGVLDGDAVIAMLPEQVKDEGSRVINVCKSATGADACEIAFNMHKCSYKENPKLYFLV</sequence>
<organism evidence="5 6">
    <name type="scientific">Gryllus longicercus</name>
    <dbReference type="NCBI Taxonomy" id="2509291"/>
    <lineage>
        <taxon>Eukaryota</taxon>
        <taxon>Metazoa</taxon>
        <taxon>Ecdysozoa</taxon>
        <taxon>Arthropoda</taxon>
        <taxon>Hexapoda</taxon>
        <taxon>Insecta</taxon>
        <taxon>Pterygota</taxon>
        <taxon>Neoptera</taxon>
        <taxon>Polyneoptera</taxon>
        <taxon>Orthoptera</taxon>
        <taxon>Ensifera</taxon>
        <taxon>Gryllidea</taxon>
        <taxon>Grylloidea</taxon>
        <taxon>Gryllidae</taxon>
        <taxon>Gryllinae</taxon>
        <taxon>Gryllus</taxon>
    </lineage>
</organism>
<gene>
    <name evidence="5" type="ORF">R5R35_012615</name>
</gene>
<comment type="similarity">
    <text evidence="2">Belongs to the PBP/GOBP family.</text>
</comment>
<dbReference type="Gene3D" id="1.10.238.20">
    <property type="entry name" value="Pheromone/general odorant binding protein domain"/>
    <property type="match status" value="1"/>
</dbReference>
<dbReference type="InterPro" id="IPR036728">
    <property type="entry name" value="PBP_GOBP_sf"/>
</dbReference>
<dbReference type="PANTHER" id="PTHR21364:SF2">
    <property type="entry name" value="GENERAL ODORANT-BINDING PROTEIN 19A"/>
    <property type="match status" value="1"/>
</dbReference>
<dbReference type="InterPro" id="IPR006170">
    <property type="entry name" value="PBP/GOBP"/>
</dbReference>
<comment type="subcellular location">
    <subcellularLocation>
        <location evidence="1">Secreted</location>
    </subcellularLocation>
</comment>
<dbReference type="AlphaFoldDB" id="A0AAN9VFF6"/>
<dbReference type="PANTHER" id="PTHR21364">
    <property type="entry name" value="GENERAL ODORANT-BINDING PROTEIN 19A"/>
    <property type="match status" value="1"/>
</dbReference>
<evidence type="ECO:0000313" key="5">
    <source>
        <dbReference type="EMBL" id="KAK7794129.1"/>
    </source>
</evidence>
<dbReference type="GO" id="GO:0005549">
    <property type="term" value="F:odorant binding"/>
    <property type="evidence" value="ECO:0007669"/>
    <property type="project" value="InterPro"/>
</dbReference>
<dbReference type="Pfam" id="PF01395">
    <property type="entry name" value="PBP_GOBP"/>
    <property type="match status" value="1"/>
</dbReference>
<evidence type="ECO:0000256" key="4">
    <source>
        <dbReference type="SAM" id="SignalP"/>
    </source>
</evidence>
<dbReference type="SUPFAM" id="SSF47565">
    <property type="entry name" value="Insect pheromone/odorant-binding proteins"/>
    <property type="match status" value="1"/>
</dbReference>